<proteinExistence type="predicted"/>
<dbReference type="Proteomes" id="UP001142292">
    <property type="component" value="Unassembled WGS sequence"/>
</dbReference>
<reference evidence="1" key="1">
    <citation type="journal article" date="2014" name="Int. J. Syst. Evol. Microbiol.">
        <title>Complete genome of a new Firmicutes species belonging to the dominant human colonic microbiota ('Ruminococcus bicirculans') reveals two chromosomes and a selective capacity to utilize plant glucans.</title>
        <authorList>
            <consortium name="NISC Comparative Sequencing Program"/>
            <person name="Wegmann U."/>
            <person name="Louis P."/>
            <person name="Goesmann A."/>
            <person name="Henrissat B."/>
            <person name="Duncan S.H."/>
            <person name="Flint H.J."/>
        </authorList>
    </citation>
    <scope>NUCLEOTIDE SEQUENCE</scope>
    <source>
        <strain evidence="1">VKM Ac-1246</strain>
    </source>
</reference>
<dbReference type="EMBL" id="BSEL01000003">
    <property type="protein sequence ID" value="GLJ66959.1"/>
    <property type="molecule type" value="Genomic_DNA"/>
</dbReference>
<evidence type="ECO:0008006" key="3">
    <source>
        <dbReference type="Google" id="ProtNLM"/>
    </source>
</evidence>
<comment type="caution">
    <text evidence="1">The sequence shown here is derived from an EMBL/GenBank/DDBJ whole genome shotgun (WGS) entry which is preliminary data.</text>
</comment>
<reference evidence="1" key="2">
    <citation type="submission" date="2023-01" db="EMBL/GenBank/DDBJ databases">
        <authorList>
            <person name="Sun Q."/>
            <person name="Evtushenko L."/>
        </authorList>
    </citation>
    <scope>NUCLEOTIDE SEQUENCE</scope>
    <source>
        <strain evidence="1">VKM Ac-1246</strain>
    </source>
</reference>
<protein>
    <recommendedName>
        <fullName evidence="3">Prokaryotic metallothionein</fullName>
    </recommendedName>
</protein>
<evidence type="ECO:0000313" key="2">
    <source>
        <dbReference type="Proteomes" id="UP001142292"/>
    </source>
</evidence>
<evidence type="ECO:0000313" key="1">
    <source>
        <dbReference type="EMBL" id="GLJ66959.1"/>
    </source>
</evidence>
<gene>
    <name evidence="1" type="ORF">GCM10017579_09950</name>
</gene>
<keyword evidence="2" id="KW-1185">Reference proteome</keyword>
<organism evidence="1 2">
    <name type="scientific">Nocardioides luteus</name>
    <dbReference type="NCBI Taxonomy" id="1844"/>
    <lineage>
        <taxon>Bacteria</taxon>
        <taxon>Bacillati</taxon>
        <taxon>Actinomycetota</taxon>
        <taxon>Actinomycetes</taxon>
        <taxon>Propionibacteriales</taxon>
        <taxon>Nocardioidaceae</taxon>
        <taxon>Nocardioides</taxon>
    </lineage>
</organism>
<accession>A0ABQ5STU4</accession>
<name>A0ABQ5STU4_9ACTN</name>
<sequence>MGTCVTCGNEYDGSFEVTTASGERHVFDSIECAAATIAPECVNCGTRILGHGVQNEQHIFCCAHCAGAYGVTGASDRVTSGS</sequence>